<evidence type="ECO:0000259" key="9">
    <source>
        <dbReference type="Pfam" id="PF00482"/>
    </source>
</evidence>
<gene>
    <name evidence="10" type="ORF">S01H1_28289</name>
</gene>
<evidence type="ECO:0000313" key="10">
    <source>
        <dbReference type="EMBL" id="GAF96178.1"/>
    </source>
</evidence>
<dbReference type="Gene3D" id="1.20.81.30">
    <property type="entry name" value="Type II secretion system (T2SS), domain F"/>
    <property type="match status" value="1"/>
</dbReference>
<dbReference type="InterPro" id="IPR018076">
    <property type="entry name" value="T2SS_GspF_dom"/>
</dbReference>
<comment type="similarity">
    <text evidence="2">Belongs to the GSP F family.</text>
</comment>
<keyword evidence="5 8" id="KW-0812">Transmembrane</keyword>
<dbReference type="EMBL" id="BARS01017281">
    <property type="protein sequence ID" value="GAF96178.1"/>
    <property type="molecule type" value="Genomic_DNA"/>
</dbReference>
<keyword evidence="7 8" id="KW-0472">Membrane</keyword>
<name>X0TRI4_9ZZZZ</name>
<evidence type="ECO:0000256" key="3">
    <source>
        <dbReference type="ARBA" id="ARBA00022475"/>
    </source>
</evidence>
<feature type="domain" description="Type II secretion system protein GspF" evidence="9">
    <location>
        <begin position="68"/>
        <end position="184"/>
    </location>
</feature>
<dbReference type="AlphaFoldDB" id="X0TRI4"/>
<evidence type="ECO:0000256" key="7">
    <source>
        <dbReference type="ARBA" id="ARBA00023136"/>
    </source>
</evidence>
<evidence type="ECO:0000256" key="8">
    <source>
        <dbReference type="SAM" id="Phobius"/>
    </source>
</evidence>
<feature type="transmembrane region" description="Helical" evidence="8">
    <location>
        <begin position="166"/>
        <end position="183"/>
    </location>
</feature>
<comment type="caution">
    <text evidence="10">The sequence shown here is derived from an EMBL/GenBank/DDBJ whole genome shotgun (WGS) entry which is preliminary data.</text>
</comment>
<dbReference type="PANTHER" id="PTHR30012">
    <property type="entry name" value="GENERAL SECRETION PATHWAY PROTEIN"/>
    <property type="match status" value="1"/>
</dbReference>
<dbReference type="InterPro" id="IPR003004">
    <property type="entry name" value="GspF/PilC"/>
</dbReference>
<dbReference type="GO" id="GO:0005886">
    <property type="term" value="C:plasma membrane"/>
    <property type="evidence" value="ECO:0007669"/>
    <property type="project" value="UniProtKB-SubCell"/>
</dbReference>
<organism evidence="10">
    <name type="scientific">marine sediment metagenome</name>
    <dbReference type="NCBI Taxonomy" id="412755"/>
    <lineage>
        <taxon>unclassified sequences</taxon>
        <taxon>metagenomes</taxon>
        <taxon>ecological metagenomes</taxon>
    </lineage>
</organism>
<evidence type="ECO:0000256" key="5">
    <source>
        <dbReference type="ARBA" id="ARBA00022692"/>
    </source>
</evidence>
<evidence type="ECO:0000256" key="6">
    <source>
        <dbReference type="ARBA" id="ARBA00022989"/>
    </source>
</evidence>
<evidence type="ECO:0000256" key="1">
    <source>
        <dbReference type="ARBA" id="ARBA00004429"/>
    </source>
</evidence>
<proteinExistence type="inferred from homology"/>
<feature type="non-terminal residue" evidence="10">
    <location>
        <position position="184"/>
    </location>
</feature>
<evidence type="ECO:0000256" key="2">
    <source>
        <dbReference type="ARBA" id="ARBA00005745"/>
    </source>
</evidence>
<keyword evidence="4" id="KW-0997">Cell inner membrane</keyword>
<accession>X0TRI4</accession>
<dbReference type="FunFam" id="1.20.81.30:FF:000001">
    <property type="entry name" value="Type II secretion system protein F"/>
    <property type="match status" value="1"/>
</dbReference>
<dbReference type="PANTHER" id="PTHR30012:SF0">
    <property type="entry name" value="TYPE II SECRETION SYSTEM PROTEIN F-RELATED"/>
    <property type="match status" value="1"/>
</dbReference>
<keyword evidence="6 8" id="KW-1133">Transmembrane helix</keyword>
<evidence type="ECO:0000256" key="4">
    <source>
        <dbReference type="ARBA" id="ARBA00022519"/>
    </source>
</evidence>
<keyword evidence="3" id="KW-1003">Cell membrane</keyword>
<protein>
    <recommendedName>
        <fullName evidence="9">Type II secretion system protein GspF domain-containing protein</fullName>
    </recommendedName>
</protein>
<dbReference type="InterPro" id="IPR042094">
    <property type="entry name" value="T2SS_GspF_sf"/>
</dbReference>
<reference evidence="10" key="1">
    <citation type="journal article" date="2014" name="Front. Microbiol.">
        <title>High frequency of phylogenetically diverse reductive dehalogenase-homologous genes in deep subseafloor sedimentary metagenomes.</title>
        <authorList>
            <person name="Kawai M."/>
            <person name="Futagami T."/>
            <person name="Toyoda A."/>
            <person name="Takaki Y."/>
            <person name="Nishi S."/>
            <person name="Hori S."/>
            <person name="Arai W."/>
            <person name="Tsubouchi T."/>
            <person name="Morono Y."/>
            <person name="Uchiyama I."/>
            <person name="Ito T."/>
            <person name="Fujiyama A."/>
            <person name="Inagaki F."/>
            <person name="Takami H."/>
        </authorList>
    </citation>
    <scope>NUCLEOTIDE SEQUENCE</scope>
    <source>
        <strain evidence="10">Expedition CK06-06</strain>
    </source>
</reference>
<sequence length="184" mass="20915">MAIFVWKGKNRYGDVVDGERVAKSIADLTRTLKREQITVFDVSKKRVEIQIPFLKREKVSLKELSVYSRQISVLVDADLPLIQSLTMLADQTKNNYFKTVIQTIRKDVEAGSTLNEAKRKFPKVFDSLYCNLVASGEQSGSLDVMLRRLAEYLESIVKLKAQIKQAMTYPVAVLVFSIVVTTFM</sequence>
<dbReference type="Pfam" id="PF00482">
    <property type="entry name" value="T2SSF"/>
    <property type="match status" value="1"/>
</dbReference>
<dbReference type="PRINTS" id="PR00812">
    <property type="entry name" value="BCTERIALGSPF"/>
</dbReference>
<comment type="subcellular location">
    <subcellularLocation>
        <location evidence="1">Cell inner membrane</location>
        <topology evidence="1">Multi-pass membrane protein</topology>
    </subcellularLocation>
</comment>